<protein>
    <recommendedName>
        <fullName evidence="7">C2H2-type domain-containing protein</fullName>
    </recommendedName>
</protein>
<proteinExistence type="inferred from homology"/>
<dbReference type="AlphaFoldDB" id="A0A2T9ZGW9"/>
<dbReference type="PROSITE" id="PS50157">
    <property type="entry name" value="ZINC_FINGER_C2H2_2"/>
    <property type="match status" value="1"/>
</dbReference>
<evidence type="ECO:0000259" key="7">
    <source>
        <dbReference type="PROSITE" id="PS50157"/>
    </source>
</evidence>
<dbReference type="GO" id="GO:0008270">
    <property type="term" value="F:zinc ion binding"/>
    <property type="evidence" value="ECO:0007669"/>
    <property type="project" value="UniProtKB-KW"/>
</dbReference>
<dbReference type="PANTHER" id="PTHR13267">
    <property type="entry name" value="ZINC FINGER PROTEIN 277"/>
    <property type="match status" value="1"/>
</dbReference>
<dbReference type="InterPro" id="IPR041661">
    <property type="entry name" value="ZN622/Rei1/Reh1_Znf-C2H2"/>
</dbReference>
<dbReference type="Proteomes" id="UP000245609">
    <property type="component" value="Unassembled WGS sequence"/>
</dbReference>
<sequence>MNKSRLGTSSNRFVVTAPHHHQTSDGSSADEQEAPDFDLIPISLVCPFKHNSDSNASHFESPSNSLSSTSSSLQKFHFGDLKSLDSHLVSYHGLLFSNLKYCVLFLKEYLCYYAIQDASSNLSSSTEMISLESAQQLLEESQINTDLDVFSILGSLDAKFSSLYYINPTSNPKDLELRQSIQQKRLNEILDLQVKEREKGFSISRQCLFCKKVFTTIHELFSHMFKTHAFNIGLSDNLVFVEKFLDILEKKLLNLKCIYCEREFMSQIALRNHMRKKKHFKISPKNHLYDQFYIINYSEPGKDWTRLVKENYDSEDDKKDDAWDDWFDDSVQTFYCLFDNSSFDSADACLGYMIEKYNFDLKSLQSTFNLTFYEFIALINFIRIKSSNSLCFGCDERFGSYSDLATHMKNSRCSSAIPDKSSTIWADSKYLIPVVENDGLFSSIDSFDDDNEGKAS</sequence>
<evidence type="ECO:0000256" key="4">
    <source>
        <dbReference type="ARBA" id="ARBA00034119"/>
    </source>
</evidence>
<gene>
    <name evidence="8" type="ORF">BB560_001699</name>
</gene>
<accession>A0A2T9ZGW9</accession>
<dbReference type="Pfam" id="PF12756">
    <property type="entry name" value="zf-C2H2_2"/>
    <property type="match status" value="2"/>
</dbReference>
<comment type="caution">
    <text evidence="8">The sequence shown here is derived from an EMBL/GenBank/DDBJ whole genome shotgun (WGS) entry which is preliminary data.</text>
</comment>
<comment type="similarity">
    <text evidence="4">Belongs to the ZNF277 family.</text>
</comment>
<dbReference type="OrthoDB" id="7848332at2759"/>
<dbReference type="InterPro" id="IPR040048">
    <property type="entry name" value="ZNF277"/>
</dbReference>
<evidence type="ECO:0000256" key="2">
    <source>
        <dbReference type="ARBA" id="ARBA00022771"/>
    </source>
</evidence>
<keyword evidence="3" id="KW-0862">Zinc</keyword>
<name>A0A2T9ZGW9_9FUNG</name>
<evidence type="ECO:0000256" key="1">
    <source>
        <dbReference type="ARBA" id="ARBA00022723"/>
    </source>
</evidence>
<dbReference type="STRING" id="133381.A0A2T9ZGW9"/>
<keyword evidence="2 5" id="KW-0863">Zinc-finger</keyword>
<feature type="region of interest" description="Disordered" evidence="6">
    <location>
        <begin position="1"/>
        <end position="32"/>
    </location>
</feature>
<dbReference type="PANTHER" id="PTHR13267:SF3">
    <property type="entry name" value="ZINC FINGER PROTEIN 277"/>
    <property type="match status" value="1"/>
</dbReference>
<keyword evidence="9" id="KW-1185">Reference proteome</keyword>
<dbReference type="InterPro" id="IPR013087">
    <property type="entry name" value="Znf_C2H2_type"/>
</dbReference>
<dbReference type="SMART" id="SM00355">
    <property type="entry name" value="ZnF_C2H2"/>
    <property type="match status" value="3"/>
</dbReference>
<organism evidence="8 9">
    <name type="scientific">Smittium megazygosporum</name>
    <dbReference type="NCBI Taxonomy" id="133381"/>
    <lineage>
        <taxon>Eukaryota</taxon>
        <taxon>Fungi</taxon>
        <taxon>Fungi incertae sedis</taxon>
        <taxon>Zoopagomycota</taxon>
        <taxon>Kickxellomycotina</taxon>
        <taxon>Harpellomycetes</taxon>
        <taxon>Harpellales</taxon>
        <taxon>Legeriomycetaceae</taxon>
        <taxon>Smittium</taxon>
    </lineage>
</organism>
<dbReference type="EMBL" id="MBFS01000188">
    <property type="protein sequence ID" value="PVV03831.1"/>
    <property type="molecule type" value="Genomic_DNA"/>
</dbReference>
<keyword evidence="1" id="KW-0479">Metal-binding</keyword>
<evidence type="ECO:0000256" key="5">
    <source>
        <dbReference type="PROSITE-ProRule" id="PRU00042"/>
    </source>
</evidence>
<dbReference type="SUPFAM" id="SSF57667">
    <property type="entry name" value="beta-beta-alpha zinc fingers"/>
    <property type="match status" value="2"/>
</dbReference>
<evidence type="ECO:0000313" key="8">
    <source>
        <dbReference type="EMBL" id="PVV03831.1"/>
    </source>
</evidence>
<feature type="compositionally biased region" description="Polar residues" evidence="6">
    <location>
        <begin position="1"/>
        <end position="13"/>
    </location>
</feature>
<dbReference type="InterPro" id="IPR036236">
    <property type="entry name" value="Znf_C2H2_sf"/>
</dbReference>
<evidence type="ECO:0000256" key="3">
    <source>
        <dbReference type="ARBA" id="ARBA00022833"/>
    </source>
</evidence>
<evidence type="ECO:0000256" key="6">
    <source>
        <dbReference type="SAM" id="MobiDB-lite"/>
    </source>
</evidence>
<feature type="domain" description="C2H2-type" evidence="7">
    <location>
        <begin position="255"/>
        <end position="284"/>
    </location>
</feature>
<evidence type="ECO:0000313" key="9">
    <source>
        <dbReference type="Proteomes" id="UP000245609"/>
    </source>
</evidence>
<dbReference type="Gene3D" id="3.30.160.60">
    <property type="entry name" value="Classic Zinc Finger"/>
    <property type="match status" value="1"/>
</dbReference>
<dbReference type="PROSITE" id="PS00028">
    <property type="entry name" value="ZINC_FINGER_C2H2_1"/>
    <property type="match status" value="2"/>
</dbReference>
<reference evidence="8 9" key="1">
    <citation type="journal article" date="2018" name="MBio">
        <title>Comparative Genomics Reveals the Core Gene Toolbox for the Fungus-Insect Symbiosis.</title>
        <authorList>
            <person name="Wang Y."/>
            <person name="Stata M."/>
            <person name="Wang W."/>
            <person name="Stajich J.E."/>
            <person name="White M.M."/>
            <person name="Moncalvo J.M."/>
        </authorList>
    </citation>
    <scope>NUCLEOTIDE SEQUENCE [LARGE SCALE GENOMIC DNA]</scope>
    <source>
        <strain evidence="8 9">SC-DP-2</strain>
    </source>
</reference>